<dbReference type="EMBL" id="PFOB01000075">
    <property type="protein sequence ID" value="PIZ61804.1"/>
    <property type="molecule type" value="Genomic_DNA"/>
</dbReference>
<dbReference type="Proteomes" id="UP000228503">
    <property type="component" value="Unassembled WGS sequence"/>
</dbReference>
<accession>A0A2M7TVE6</accession>
<organism evidence="1 2">
    <name type="scientific">Candidatus Roizmanbacteria bacterium CG_4_10_14_0_2_um_filter_39_13</name>
    <dbReference type="NCBI Taxonomy" id="1974825"/>
    <lineage>
        <taxon>Bacteria</taxon>
        <taxon>Candidatus Roizmaniibacteriota</taxon>
    </lineage>
</organism>
<evidence type="ECO:0000313" key="2">
    <source>
        <dbReference type="Proteomes" id="UP000228503"/>
    </source>
</evidence>
<proteinExistence type="predicted"/>
<gene>
    <name evidence="1" type="ORF">COY16_05975</name>
</gene>
<dbReference type="AlphaFoldDB" id="A0A2M7TVE6"/>
<name>A0A2M7TVE6_9BACT</name>
<comment type="caution">
    <text evidence="1">The sequence shown here is derived from an EMBL/GenBank/DDBJ whole genome shotgun (WGS) entry which is preliminary data.</text>
</comment>
<protein>
    <submittedName>
        <fullName evidence="1">Uncharacterized protein</fullName>
    </submittedName>
</protein>
<sequence length="70" mass="7901">MNNLLPSTQDLIKTMKKGQDMVIMSYESLTSLLATMEEEMDVESKIAKSEAEKDIKLKNIKSFDDILSTS</sequence>
<evidence type="ECO:0000313" key="1">
    <source>
        <dbReference type="EMBL" id="PIZ61804.1"/>
    </source>
</evidence>
<reference evidence="2" key="1">
    <citation type="submission" date="2017-09" db="EMBL/GenBank/DDBJ databases">
        <title>Depth-based differentiation of microbial function through sediment-hosted aquifers and enrichment of novel symbionts in the deep terrestrial subsurface.</title>
        <authorList>
            <person name="Probst A.J."/>
            <person name="Ladd B."/>
            <person name="Jarett J.K."/>
            <person name="Geller-Mcgrath D.E."/>
            <person name="Sieber C.M.K."/>
            <person name="Emerson J.B."/>
            <person name="Anantharaman K."/>
            <person name="Thomas B.C."/>
            <person name="Malmstrom R."/>
            <person name="Stieglmeier M."/>
            <person name="Klingl A."/>
            <person name="Woyke T."/>
            <person name="Ryan C.M."/>
            <person name="Banfield J.F."/>
        </authorList>
    </citation>
    <scope>NUCLEOTIDE SEQUENCE [LARGE SCALE GENOMIC DNA]</scope>
</reference>